<evidence type="ECO:0000313" key="6">
    <source>
        <dbReference type="EMBL" id="KAF7259664.1"/>
    </source>
</evidence>
<organism evidence="6 7">
    <name type="scientific">Paragonimus skrjabini miyazakii</name>
    <dbReference type="NCBI Taxonomy" id="59628"/>
    <lineage>
        <taxon>Eukaryota</taxon>
        <taxon>Metazoa</taxon>
        <taxon>Spiralia</taxon>
        <taxon>Lophotrochozoa</taxon>
        <taxon>Platyhelminthes</taxon>
        <taxon>Trematoda</taxon>
        <taxon>Digenea</taxon>
        <taxon>Plagiorchiida</taxon>
        <taxon>Troglotremata</taxon>
        <taxon>Troglotrematidae</taxon>
        <taxon>Paragonimus</taxon>
    </lineage>
</organism>
<name>A0A8S9YYK6_9TREM</name>
<dbReference type="EMBL" id="JTDE01001094">
    <property type="protein sequence ID" value="KAF7259664.1"/>
    <property type="molecule type" value="Genomic_DNA"/>
</dbReference>
<dbReference type="PANTHER" id="PTHR21192:SF2">
    <property type="entry name" value="NADH DEHYDROGENASE [UBIQUINONE] 1 ALPHA SUBCOMPLEX ASSEMBLY FACTOR 3"/>
    <property type="match status" value="1"/>
</dbReference>
<comment type="subcellular location">
    <subcellularLocation>
        <location evidence="1">Mitochondrion</location>
    </subcellularLocation>
</comment>
<keyword evidence="7" id="KW-1185">Reference proteome</keyword>
<dbReference type="SUPFAM" id="SSF64076">
    <property type="entry name" value="MTH938-like"/>
    <property type="match status" value="1"/>
</dbReference>
<evidence type="ECO:0000256" key="3">
    <source>
        <dbReference type="ARBA" id="ARBA00023128"/>
    </source>
</evidence>
<comment type="similarity">
    <text evidence="4">Belongs to the NDUFAF3 family.</text>
</comment>
<comment type="caution">
    <text evidence="6">The sequence shown here is derived from an EMBL/GenBank/DDBJ whole genome shotgun (WGS) entry which is preliminary data.</text>
</comment>
<evidence type="ECO:0000256" key="4">
    <source>
        <dbReference type="ARBA" id="ARBA00049984"/>
    </source>
</evidence>
<evidence type="ECO:0000256" key="5">
    <source>
        <dbReference type="SAM" id="MobiDB-lite"/>
    </source>
</evidence>
<proteinExistence type="inferred from homology"/>
<reference evidence="6" key="1">
    <citation type="submission" date="2019-07" db="EMBL/GenBank/DDBJ databases">
        <title>Annotation for the trematode Paragonimus miyazaki's.</title>
        <authorList>
            <person name="Choi Y.-J."/>
        </authorList>
    </citation>
    <scope>NUCLEOTIDE SEQUENCE</scope>
    <source>
        <strain evidence="6">Japan</strain>
    </source>
</reference>
<feature type="compositionally biased region" description="Basic and acidic residues" evidence="5">
    <location>
        <begin position="215"/>
        <end position="230"/>
    </location>
</feature>
<keyword evidence="3" id="KW-0496">Mitochondrion</keyword>
<gene>
    <name evidence="6" type="ORF">EG68_02824</name>
</gene>
<dbReference type="GO" id="GO:0005743">
    <property type="term" value="C:mitochondrial inner membrane"/>
    <property type="evidence" value="ECO:0007669"/>
    <property type="project" value="TreeGrafter"/>
</dbReference>
<accession>A0A8S9YYK6</accession>
<dbReference type="GO" id="GO:0032981">
    <property type="term" value="P:mitochondrial respiratory chain complex I assembly"/>
    <property type="evidence" value="ECO:0007669"/>
    <property type="project" value="InterPro"/>
</dbReference>
<feature type="region of interest" description="Disordered" evidence="5">
    <location>
        <begin position="200"/>
        <end position="245"/>
    </location>
</feature>
<evidence type="ECO:0000313" key="7">
    <source>
        <dbReference type="Proteomes" id="UP000822476"/>
    </source>
</evidence>
<evidence type="ECO:0000256" key="1">
    <source>
        <dbReference type="ARBA" id="ARBA00004173"/>
    </source>
</evidence>
<dbReference type="AlphaFoldDB" id="A0A8S9YYK6"/>
<evidence type="ECO:0000256" key="2">
    <source>
        <dbReference type="ARBA" id="ARBA00021776"/>
    </source>
</evidence>
<dbReference type="CDD" id="cd05125">
    <property type="entry name" value="Mth938_2P1-like"/>
    <property type="match status" value="1"/>
</dbReference>
<dbReference type="InterPro" id="IPR007523">
    <property type="entry name" value="NDUFAF3/AAMDC"/>
</dbReference>
<dbReference type="PANTHER" id="PTHR21192">
    <property type="entry name" value="NUCLEAR PROTEIN E3-3"/>
    <property type="match status" value="1"/>
</dbReference>
<dbReference type="Gene3D" id="3.40.1230.10">
    <property type="entry name" value="MTH938-like"/>
    <property type="match status" value="1"/>
</dbReference>
<sequence length="245" mass="27101">MRRLMEVLKNTKPVFHRLNLSTSIGEFGSFVIPAKETKSVEADIMNYGSSGIYFSAYNQNGFLLNNGVRIIGPCAAFPRNAFCWNVGWFYSLTSVTTCPQVKDINDVNEDSLSLFFILEPRLDVLVIGKGETNVQVNSALIFDVCRKHKLSVEVLPTQVAVGTFNFLNSEGRYVAAALIPPRRMDVYDHADREAGRLLSAEEAESTSALLPESNDEPKLLESGPAERLEVPRSPLLGPSKSDQLD</sequence>
<protein>
    <recommendedName>
        <fullName evidence="2">NADH dehydrogenase [ubiquinone] 1 alpha subcomplex assembly factor 3</fullName>
    </recommendedName>
</protein>
<dbReference type="OrthoDB" id="20681at2759"/>
<dbReference type="Pfam" id="PF04430">
    <property type="entry name" value="DUF498"/>
    <property type="match status" value="1"/>
</dbReference>
<dbReference type="Proteomes" id="UP000822476">
    <property type="component" value="Unassembled WGS sequence"/>
</dbReference>
<dbReference type="InterPro" id="IPR036748">
    <property type="entry name" value="MTH938-like_sf"/>
</dbReference>
<dbReference type="InterPro" id="IPR034095">
    <property type="entry name" value="NDUF3"/>
</dbReference>